<dbReference type="NCBIfam" id="TIGR01845">
    <property type="entry name" value="outer_NodT"/>
    <property type="match status" value="1"/>
</dbReference>
<dbReference type="Proteomes" id="UP000074072">
    <property type="component" value="Unassembled WGS sequence"/>
</dbReference>
<dbReference type="RefSeq" id="WP_058752509.1">
    <property type="nucleotide sequence ID" value="NZ_LDTE01000063.1"/>
</dbReference>
<dbReference type="InterPro" id="IPR003423">
    <property type="entry name" value="OMP_efflux"/>
</dbReference>
<dbReference type="GO" id="GO:0005886">
    <property type="term" value="C:plasma membrane"/>
    <property type="evidence" value="ECO:0007669"/>
    <property type="project" value="UniProtKB-SubCell"/>
</dbReference>
<dbReference type="Gene3D" id="2.20.200.10">
    <property type="entry name" value="Outer membrane efflux proteins (OEP)"/>
    <property type="match status" value="1"/>
</dbReference>
<comment type="similarity">
    <text evidence="1 2">Belongs to the outer membrane factor (OMF) (TC 1.B.17) family.</text>
</comment>
<evidence type="ECO:0000313" key="4">
    <source>
        <dbReference type="Proteomes" id="UP000074072"/>
    </source>
</evidence>
<proteinExistence type="inferred from homology"/>
<keyword evidence="2" id="KW-0812">Transmembrane</keyword>
<name>A0A147ISZ0_9SPHN</name>
<dbReference type="PATRIC" id="fig|33051.4.peg.2842"/>
<evidence type="ECO:0000256" key="1">
    <source>
        <dbReference type="ARBA" id="ARBA00007613"/>
    </source>
</evidence>
<keyword evidence="2" id="KW-1134">Transmembrane beta strand</keyword>
<reference evidence="3 4" key="1">
    <citation type="journal article" date="2016" name="Front. Microbiol.">
        <title>Genomic Resource of Rice Seed Associated Bacteria.</title>
        <authorList>
            <person name="Midha S."/>
            <person name="Bansal K."/>
            <person name="Sharma S."/>
            <person name="Kumar N."/>
            <person name="Patil P.P."/>
            <person name="Chaudhry V."/>
            <person name="Patil P.B."/>
        </authorList>
    </citation>
    <scope>NUCLEOTIDE SEQUENCE [LARGE SCALE GENOMIC DNA]</scope>
    <source>
        <strain evidence="3 4">SB4</strain>
    </source>
</reference>
<dbReference type="Pfam" id="PF02321">
    <property type="entry name" value="OEP"/>
    <property type="match status" value="2"/>
</dbReference>
<dbReference type="GO" id="GO:0015562">
    <property type="term" value="F:efflux transmembrane transporter activity"/>
    <property type="evidence" value="ECO:0007669"/>
    <property type="project" value="InterPro"/>
</dbReference>
<dbReference type="OrthoDB" id="7181739at2"/>
<sequence>MIDRRTVGAGLVALLLLGGCTIGPDFHPPVADLPARWQETVAAPTRPDAPWWRSFGDPLLDRLEDQAHAANLDLRLAEERLVAARIARDAKHADSLPQAGAQLGYSRNRIGTAGLAGVLAPLLGQSPNAADATIPQGYAFDLYQADISASWAIDLWGKNRREVEAATAGAAQADAATRGARLSVEAAVAQTYWQWRGLVEERRLALREQALGDRTLAIATALQTRGLATGIDVRAADRERRARQDALLTLDADIARTARALMVLVGRNPDTPPLDATDQSAMPMLAAPAPGIPSDLARRRPDILAAEAALHAATAAIGAAQADFYPSLNLSGLFGIDVLNLADFGWNARTTGVGPVLSIPIFAGGRLQRQLSLRRSEERSAALTYQKTVRDAWREVDDALAMVRTLDRRRALATIDSLAQTQTVAAIEARYRRGDIAAGPLIEAQAAQTAAERALLRQTIAGALARIQLHVALGG</sequence>
<dbReference type="PANTHER" id="PTHR30203:SF25">
    <property type="entry name" value="OUTER MEMBRANE PROTEIN-RELATED"/>
    <property type="match status" value="1"/>
</dbReference>
<evidence type="ECO:0000256" key="2">
    <source>
        <dbReference type="RuleBase" id="RU362097"/>
    </source>
</evidence>
<organism evidence="3 4">
    <name type="scientific">Sphingomonas sanguinis</name>
    <dbReference type="NCBI Taxonomy" id="33051"/>
    <lineage>
        <taxon>Bacteria</taxon>
        <taxon>Pseudomonadati</taxon>
        <taxon>Pseudomonadota</taxon>
        <taxon>Alphaproteobacteria</taxon>
        <taxon>Sphingomonadales</taxon>
        <taxon>Sphingomonadaceae</taxon>
        <taxon>Sphingomonas</taxon>
    </lineage>
</organism>
<keyword evidence="2" id="KW-0472">Membrane</keyword>
<dbReference type="PROSITE" id="PS51257">
    <property type="entry name" value="PROKAR_LIPOPROTEIN"/>
    <property type="match status" value="1"/>
</dbReference>
<dbReference type="EMBL" id="LDTE01000063">
    <property type="protein sequence ID" value="KTT98670.1"/>
    <property type="molecule type" value="Genomic_DNA"/>
</dbReference>
<keyword evidence="2 3" id="KW-0449">Lipoprotein</keyword>
<keyword evidence="2" id="KW-0564">Palmitate</keyword>
<dbReference type="SUPFAM" id="SSF56954">
    <property type="entry name" value="Outer membrane efflux proteins (OEP)"/>
    <property type="match status" value="1"/>
</dbReference>
<accession>A0A147ISZ0</accession>
<dbReference type="InterPro" id="IPR010131">
    <property type="entry name" value="MdtP/NodT-like"/>
</dbReference>
<comment type="caution">
    <text evidence="3">The sequence shown here is derived from an EMBL/GenBank/DDBJ whole genome shotgun (WGS) entry which is preliminary data.</text>
</comment>
<gene>
    <name evidence="3" type="ORF">SB4_10485</name>
</gene>
<evidence type="ECO:0000313" key="3">
    <source>
        <dbReference type="EMBL" id="KTT98670.1"/>
    </source>
</evidence>
<dbReference type="AlphaFoldDB" id="A0A147ISZ0"/>
<comment type="subcellular location">
    <subcellularLocation>
        <location evidence="2">Cell membrane</location>
        <topology evidence="2">Lipid-anchor</topology>
    </subcellularLocation>
</comment>
<dbReference type="Gene3D" id="1.20.1600.10">
    <property type="entry name" value="Outer membrane efflux proteins (OEP)"/>
    <property type="match status" value="1"/>
</dbReference>
<dbReference type="PANTHER" id="PTHR30203">
    <property type="entry name" value="OUTER MEMBRANE CATION EFFLUX PROTEIN"/>
    <property type="match status" value="1"/>
</dbReference>
<protein>
    <submittedName>
        <fullName evidence="3">Secretion system type I outer membrane efflux pump lipoprotein NodT</fullName>
    </submittedName>
</protein>